<organism evidence="1 2">
    <name type="scientific">Symbiodinium natans</name>
    <dbReference type="NCBI Taxonomy" id="878477"/>
    <lineage>
        <taxon>Eukaryota</taxon>
        <taxon>Sar</taxon>
        <taxon>Alveolata</taxon>
        <taxon>Dinophyceae</taxon>
        <taxon>Suessiales</taxon>
        <taxon>Symbiodiniaceae</taxon>
        <taxon>Symbiodinium</taxon>
    </lineage>
</organism>
<dbReference type="Proteomes" id="UP000604046">
    <property type="component" value="Unassembled WGS sequence"/>
</dbReference>
<proteinExistence type="predicted"/>
<sequence>MSCSPIPSITCDAQSGQMPQAHSKKQMKLVKDLDPSIGLSAWNCSLCLNDPNAATIYGVERWDGLGQRAASLINFMALAAHLNLNFGGLLPNPSEREHGVYIPKCMTELLGTNYKGIRRLAPEPHFDVCLFGPEAIQEAISQSGRPFGPHQSILIEECGNGREFVDYLTPEFQQRLRQATLLQRSKAVHFAGKAIHVAVHVRRGDLNNHEHWAHRNVADEIYMGLVEAVKDALAELHRSAEVHVFSSTEGGAYSSKDFDGYRSQEMRVHLNGEELNDWTHMAHADILIQAPSAFSWVPGVLNSKCVLAFDSYPKPLADWIVHSQGHLDSANKQRLRACIAKKVFPPGEV</sequence>
<accession>A0A812LGG6</accession>
<evidence type="ECO:0000313" key="1">
    <source>
        <dbReference type="EMBL" id="CAE7241499.1"/>
    </source>
</evidence>
<dbReference type="EMBL" id="CAJNDS010000941">
    <property type="protein sequence ID" value="CAE7241499.1"/>
    <property type="molecule type" value="Genomic_DNA"/>
</dbReference>
<name>A0A812LGG6_9DINO</name>
<comment type="caution">
    <text evidence="1">The sequence shown here is derived from an EMBL/GenBank/DDBJ whole genome shotgun (WGS) entry which is preliminary data.</text>
</comment>
<gene>
    <name evidence="1" type="primary">HSP90</name>
    <name evidence="1" type="ORF">SNAT2548_LOCUS10923</name>
</gene>
<keyword evidence="2" id="KW-1185">Reference proteome</keyword>
<dbReference type="AlphaFoldDB" id="A0A812LGG6"/>
<evidence type="ECO:0000313" key="2">
    <source>
        <dbReference type="Proteomes" id="UP000604046"/>
    </source>
</evidence>
<reference evidence="1" key="1">
    <citation type="submission" date="2021-02" db="EMBL/GenBank/DDBJ databases">
        <authorList>
            <person name="Dougan E. K."/>
            <person name="Rhodes N."/>
            <person name="Thang M."/>
            <person name="Chan C."/>
        </authorList>
    </citation>
    <scope>NUCLEOTIDE SEQUENCE</scope>
</reference>
<dbReference type="OrthoDB" id="411380at2759"/>
<protein>
    <submittedName>
        <fullName evidence="1">HSP90 protein</fullName>
    </submittedName>
</protein>